<feature type="region of interest" description="Disordered" evidence="1">
    <location>
        <begin position="168"/>
        <end position="210"/>
    </location>
</feature>
<feature type="region of interest" description="Disordered" evidence="1">
    <location>
        <begin position="1"/>
        <end position="20"/>
    </location>
</feature>
<gene>
    <name evidence="3" type="ORF">Slin15195_G091620</name>
</gene>
<evidence type="ECO:0000313" key="4">
    <source>
        <dbReference type="Proteomes" id="UP001056384"/>
    </source>
</evidence>
<dbReference type="AlphaFoldDB" id="A0A9Q9B1H1"/>
<dbReference type="Gene3D" id="2.60.40.4370">
    <property type="match status" value="1"/>
</dbReference>
<feature type="compositionally biased region" description="Low complexity" evidence="1">
    <location>
        <begin position="1"/>
        <end position="18"/>
    </location>
</feature>
<sequence>MGHPQHQSSAAHVSAAGHVDGRLEDTEWEYEYDDNETEDLYFTLDLTTHVPDALTRKYETAPDSHGAARAAPNGDAQQRDAAIEDAPPKPGITYSRPRPALQILELHSRNPLVKFDGGIYSCYWSTDLGTQFHIAQAGATAEPKRAGTVLDVVGLSQARLIGKPVTLKQKKSNVADRAQSPADNDGVDQQNDVHDEVQPAPTTLNDPTKPLVIPRELCKDGTAESQASFLEKLSEIKLKKGETDTVPMYSIRSHKDPRNKDELRKRAMEEDGARKKDEAAVAADKPRKRRKRLTAVEKGLIPSDSPKPLAGRQDRAALGARVGFEGQAPGALATTRKKSKRGRSNASGTAVPDAAEDDGAGEAASAQPDAEDDSDVQMGDPN</sequence>
<reference evidence="3" key="1">
    <citation type="submission" date="2022-06" db="EMBL/GenBank/DDBJ databases">
        <title>Complete genome sequences of two strains of the flax pathogen Septoria linicola.</title>
        <authorList>
            <person name="Lapalu N."/>
            <person name="Simon A."/>
            <person name="Demenou B."/>
            <person name="Paumier D."/>
            <person name="Guillot M.-P."/>
            <person name="Gout L."/>
            <person name="Valade R."/>
        </authorList>
    </citation>
    <scope>NUCLEOTIDE SEQUENCE</scope>
    <source>
        <strain evidence="3">SE15195</strain>
    </source>
</reference>
<accession>A0A9Q9B1H1</accession>
<keyword evidence="4" id="KW-1185">Reference proteome</keyword>
<proteinExistence type="predicted"/>
<feature type="region of interest" description="Disordered" evidence="1">
    <location>
        <begin position="247"/>
        <end position="382"/>
    </location>
</feature>
<feature type="domain" description="Transcription factor TFIIIC triple barrel" evidence="2">
    <location>
        <begin position="35"/>
        <end position="168"/>
    </location>
</feature>
<dbReference type="InterPro" id="IPR019481">
    <property type="entry name" value="TFIIIC_triple_barrel"/>
</dbReference>
<organism evidence="3 4">
    <name type="scientific">Septoria linicola</name>
    <dbReference type="NCBI Taxonomy" id="215465"/>
    <lineage>
        <taxon>Eukaryota</taxon>
        <taxon>Fungi</taxon>
        <taxon>Dikarya</taxon>
        <taxon>Ascomycota</taxon>
        <taxon>Pezizomycotina</taxon>
        <taxon>Dothideomycetes</taxon>
        <taxon>Dothideomycetidae</taxon>
        <taxon>Mycosphaerellales</taxon>
        <taxon>Mycosphaerellaceae</taxon>
        <taxon>Septoria</taxon>
    </lineage>
</organism>
<dbReference type="Proteomes" id="UP001056384">
    <property type="component" value="Chromosome 8"/>
</dbReference>
<name>A0A9Q9B1H1_9PEZI</name>
<protein>
    <submittedName>
        <fullName evidence="3">Transcription factor TFIIIC, triple barrel domain-containing protein</fullName>
    </submittedName>
</protein>
<feature type="region of interest" description="Disordered" evidence="1">
    <location>
        <begin position="59"/>
        <end position="79"/>
    </location>
</feature>
<dbReference type="Pfam" id="PF10419">
    <property type="entry name" value="TFIIIC_sub6"/>
    <property type="match status" value="1"/>
</dbReference>
<evidence type="ECO:0000313" key="3">
    <source>
        <dbReference type="EMBL" id="USW55843.1"/>
    </source>
</evidence>
<evidence type="ECO:0000259" key="2">
    <source>
        <dbReference type="Pfam" id="PF10419"/>
    </source>
</evidence>
<dbReference type="EMBL" id="CP099425">
    <property type="protein sequence ID" value="USW55843.1"/>
    <property type="molecule type" value="Genomic_DNA"/>
</dbReference>
<feature type="compositionally biased region" description="Basic and acidic residues" evidence="1">
    <location>
        <begin position="253"/>
        <end position="279"/>
    </location>
</feature>
<evidence type="ECO:0000256" key="1">
    <source>
        <dbReference type="SAM" id="MobiDB-lite"/>
    </source>
</evidence>